<evidence type="ECO:0000313" key="7">
    <source>
        <dbReference type="EMBL" id="SDQ37651.1"/>
    </source>
</evidence>
<accession>A0A1H1ADK2</accession>
<feature type="transmembrane region" description="Helical" evidence="6">
    <location>
        <begin position="45"/>
        <end position="67"/>
    </location>
</feature>
<proteinExistence type="inferred from homology"/>
<gene>
    <name evidence="7" type="ORF">SAMN04487752_2023</name>
</gene>
<name>A0A1H1ADK2_9LACT</name>
<evidence type="ECO:0000256" key="2">
    <source>
        <dbReference type="ARBA" id="ARBA00009773"/>
    </source>
</evidence>
<feature type="transmembrane region" description="Helical" evidence="6">
    <location>
        <begin position="171"/>
        <end position="193"/>
    </location>
</feature>
<feature type="transmembrane region" description="Helical" evidence="6">
    <location>
        <begin position="12"/>
        <end position="33"/>
    </location>
</feature>
<keyword evidence="5 6" id="KW-0472">Membrane</keyword>
<organism evidence="7 8">
    <name type="scientific">Carnobacterium viridans</name>
    <dbReference type="NCBI Taxonomy" id="174587"/>
    <lineage>
        <taxon>Bacteria</taxon>
        <taxon>Bacillati</taxon>
        <taxon>Bacillota</taxon>
        <taxon>Bacilli</taxon>
        <taxon>Lactobacillales</taxon>
        <taxon>Carnobacteriaceae</taxon>
        <taxon>Carnobacterium</taxon>
    </lineage>
</organism>
<evidence type="ECO:0000256" key="3">
    <source>
        <dbReference type="ARBA" id="ARBA00022692"/>
    </source>
</evidence>
<evidence type="ECO:0000256" key="4">
    <source>
        <dbReference type="ARBA" id="ARBA00022989"/>
    </source>
</evidence>
<dbReference type="InterPro" id="IPR002549">
    <property type="entry name" value="AI-2E-like"/>
</dbReference>
<dbReference type="PANTHER" id="PTHR21716">
    <property type="entry name" value="TRANSMEMBRANE PROTEIN"/>
    <property type="match status" value="1"/>
</dbReference>
<keyword evidence="4 6" id="KW-1133">Transmembrane helix</keyword>
<keyword evidence="3 6" id="KW-0812">Transmembrane</keyword>
<evidence type="ECO:0000313" key="8">
    <source>
        <dbReference type="Proteomes" id="UP000199481"/>
    </source>
</evidence>
<dbReference type="AlphaFoldDB" id="A0A1H1ADK2"/>
<reference evidence="8" key="1">
    <citation type="submission" date="2016-10" db="EMBL/GenBank/DDBJ databases">
        <authorList>
            <person name="Varghese N."/>
            <person name="Submissions S."/>
        </authorList>
    </citation>
    <scope>NUCLEOTIDE SEQUENCE [LARGE SCALE GENOMIC DNA]</scope>
    <source>
        <strain evidence="8">MPL-11</strain>
    </source>
</reference>
<evidence type="ECO:0000256" key="1">
    <source>
        <dbReference type="ARBA" id="ARBA00004141"/>
    </source>
</evidence>
<dbReference type="EMBL" id="FNJW01000008">
    <property type="protein sequence ID" value="SDQ37651.1"/>
    <property type="molecule type" value="Genomic_DNA"/>
</dbReference>
<comment type="subcellular location">
    <subcellularLocation>
        <location evidence="1">Membrane</location>
        <topology evidence="1">Multi-pass membrane protein</topology>
    </subcellularLocation>
</comment>
<dbReference type="RefSeq" id="WP_035021177.1">
    <property type="nucleotide sequence ID" value="NZ_CP084916.1"/>
</dbReference>
<dbReference type="PANTHER" id="PTHR21716:SF69">
    <property type="entry name" value="TRANSPORT PROTEIN YUBA-RELATED"/>
    <property type="match status" value="1"/>
</dbReference>
<feature type="transmembrane region" description="Helical" evidence="6">
    <location>
        <begin position="79"/>
        <end position="101"/>
    </location>
</feature>
<sequence length="393" mass="44119">MKEKTKFMNYLGGTNILFTLLILIMLGIIIYIYNAISFIFEPLKVIFSTLVAPLILAFIFYYLLNPVVDWMERHKIKRIWGVIILFIAIIGILAGLVALAFPPIQEQVTSLVNNFPSYVDSMGTTILSWVANTPLENATSDFIEWLDGWVSNLPSVVVSYFDTAVSGLTSVFSTVSNVVVVIVTFPIIAFFLLKDDEKFFNYVLNIIPPKFRKDTKNIFATINEQVGSYIKGQLLISLSLGIMMFIGFTVIGLEYSGILAIVATFTSIVPYIGAALAMIPAIIVAFTISWFMVLKLIIVWVVVQFVDGNLIEPNIMGKNLNVHPLTIIIVLLVLGDLLGFVGLILGVPIYAISRVLATFVFRKFKQRYNKYYGDEAGNYENTEFTPDKYQEKK</sequence>
<protein>
    <submittedName>
        <fullName evidence="7">Predicted PurR-regulated permease PerM</fullName>
    </submittedName>
</protein>
<feature type="transmembrane region" description="Helical" evidence="6">
    <location>
        <begin position="234"/>
        <end position="251"/>
    </location>
</feature>
<feature type="transmembrane region" description="Helical" evidence="6">
    <location>
        <begin position="326"/>
        <end position="357"/>
    </location>
</feature>
<evidence type="ECO:0000256" key="5">
    <source>
        <dbReference type="ARBA" id="ARBA00023136"/>
    </source>
</evidence>
<comment type="similarity">
    <text evidence="2">Belongs to the autoinducer-2 exporter (AI-2E) (TC 2.A.86) family.</text>
</comment>
<evidence type="ECO:0000256" key="6">
    <source>
        <dbReference type="SAM" id="Phobius"/>
    </source>
</evidence>
<dbReference type="Proteomes" id="UP000199481">
    <property type="component" value="Unassembled WGS sequence"/>
</dbReference>
<feature type="transmembrane region" description="Helical" evidence="6">
    <location>
        <begin position="257"/>
        <end position="276"/>
    </location>
</feature>
<feature type="transmembrane region" description="Helical" evidence="6">
    <location>
        <begin position="283"/>
        <end position="306"/>
    </location>
</feature>
<dbReference type="Pfam" id="PF01594">
    <property type="entry name" value="AI-2E_transport"/>
    <property type="match status" value="1"/>
</dbReference>
<dbReference type="GO" id="GO:0016020">
    <property type="term" value="C:membrane"/>
    <property type="evidence" value="ECO:0007669"/>
    <property type="project" value="UniProtKB-SubCell"/>
</dbReference>
<dbReference type="GO" id="GO:0055085">
    <property type="term" value="P:transmembrane transport"/>
    <property type="evidence" value="ECO:0007669"/>
    <property type="project" value="TreeGrafter"/>
</dbReference>
<keyword evidence="8" id="KW-1185">Reference proteome</keyword>